<dbReference type="EMBL" id="LT549446">
    <property type="protein sequence ID" value="SAQ71120.1"/>
    <property type="molecule type" value="Genomic_DNA"/>
</dbReference>
<keyword evidence="1" id="KW-1133">Transmembrane helix</keyword>
<gene>
    <name evidence="2" type="primary">sxtJ</name>
</gene>
<reference evidence="2" key="1">
    <citation type="journal article" date="2016" name="PLoS ONE">
        <title>Variability in the sxt Gene Clusters of PSP Toxin Producing Aphanizomenon gracile Strains from Norway, Spain, Germany and North America.</title>
        <authorList>
            <person name="Ballot A."/>
            <person name="Cerasino L."/>
            <person name="Hostyeva V."/>
            <person name="Cires S."/>
        </authorList>
    </citation>
    <scope>NUCLEOTIDE SEQUENCE</scope>
    <source>
        <strain evidence="2">NIVA-CYA 655</strain>
    </source>
</reference>
<name>A0A1M4BLJ3_9CYAN</name>
<keyword evidence="1" id="KW-0812">Transmembrane</keyword>
<dbReference type="Pfam" id="PF19588">
    <property type="entry name" value="SxtJ"/>
    <property type="match status" value="1"/>
</dbReference>
<keyword evidence="1" id="KW-0472">Membrane</keyword>
<dbReference type="AlphaFoldDB" id="A0A1M4BLJ3"/>
<evidence type="ECO:0000256" key="1">
    <source>
        <dbReference type="SAM" id="Phobius"/>
    </source>
</evidence>
<organism evidence="2">
    <name type="scientific">Aphanizomenon gracile NIVA-CYA 655</name>
    <dbReference type="NCBI Taxonomy" id="1847816"/>
    <lineage>
        <taxon>Bacteria</taxon>
        <taxon>Bacillati</taxon>
        <taxon>Cyanobacteriota</taxon>
        <taxon>Cyanophyceae</taxon>
        <taxon>Nostocales</taxon>
        <taxon>Aphanizomenonaceae</taxon>
        <taxon>Aphanizomenon</taxon>
    </lineage>
</organism>
<dbReference type="InterPro" id="IPR045781">
    <property type="entry name" value="SxtJ"/>
</dbReference>
<proteinExistence type="predicted"/>
<feature type="transmembrane region" description="Helical" evidence="1">
    <location>
        <begin position="71"/>
        <end position="92"/>
    </location>
</feature>
<protein>
    <submittedName>
        <fullName evidence="2">SxtJ</fullName>
    </submittedName>
</protein>
<feature type="transmembrane region" description="Helical" evidence="1">
    <location>
        <begin position="15"/>
        <end position="34"/>
    </location>
</feature>
<feature type="transmembrane region" description="Helical" evidence="1">
    <location>
        <begin position="41"/>
        <end position="65"/>
    </location>
</feature>
<accession>A0A1M4BLJ3</accession>
<sequence>MEQIKELDQKGLREFGLIGGSIVAVLFGFLLPVIRHHSLSVIPWVIAVILWIWAIIAPATLNFVYKNWMRIGLVLGWIQTRIILGVLFYIMITPIGLMKRLLNQAPMMRSLDPELPTYRQLSKLRTTESMEKPF</sequence>
<evidence type="ECO:0000313" key="2">
    <source>
        <dbReference type="EMBL" id="SAQ71120.1"/>
    </source>
</evidence>